<organism evidence="1 2">
    <name type="scientific">Leptospira borgpetersenii serovar Pomona str. 200901868</name>
    <dbReference type="NCBI Taxonomy" id="1192866"/>
    <lineage>
        <taxon>Bacteria</taxon>
        <taxon>Pseudomonadati</taxon>
        <taxon>Spirochaetota</taxon>
        <taxon>Spirochaetia</taxon>
        <taxon>Leptospirales</taxon>
        <taxon>Leptospiraceae</taxon>
        <taxon>Leptospira</taxon>
    </lineage>
</organism>
<dbReference type="Proteomes" id="UP000012159">
    <property type="component" value="Unassembled WGS sequence"/>
</dbReference>
<sequence length="154" mass="18196">MEEIKIENFIATYPYKVFPYWKALSIQECVKIKKEIILKLNLPSNVTDLNLIKSIEKKGVFKDILDLDHSENIKITLANNLPSTKNKLIYINWYRMDRIDQMYLIDLINNFEDIWYPSVDDIDIIDMSVSWILSISHFGEIKLTDLSEPEPRKN</sequence>
<evidence type="ECO:0000313" key="2">
    <source>
        <dbReference type="Proteomes" id="UP000012159"/>
    </source>
</evidence>
<dbReference type="EMBL" id="AKWF02000003">
    <property type="protein sequence ID" value="EMO65283.1"/>
    <property type="molecule type" value="Genomic_DNA"/>
</dbReference>
<reference evidence="1 2" key="1">
    <citation type="submission" date="2013-01" db="EMBL/GenBank/DDBJ databases">
        <authorList>
            <person name="Harkins D.M."/>
            <person name="Durkin A.S."/>
            <person name="Brinkac L.M."/>
            <person name="Haft D.H."/>
            <person name="Selengut J.D."/>
            <person name="Sanka R."/>
            <person name="DePew J."/>
            <person name="Purushe J."/>
            <person name="Picardeau M."/>
            <person name="Werts C."/>
            <person name="Goarant C."/>
            <person name="Vinetz J.M."/>
            <person name="Sutton G.G."/>
            <person name="Nierman W.C."/>
            <person name="Fouts D.E."/>
        </authorList>
    </citation>
    <scope>NUCLEOTIDE SEQUENCE [LARGE SCALE GENOMIC DNA]</scope>
    <source>
        <strain evidence="1 2">200901868</strain>
    </source>
</reference>
<accession>M6WU18</accession>
<evidence type="ECO:0000313" key="1">
    <source>
        <dbReference type="EMBL" id="EMO65283.1"/>
    </source>
</evidence>
<comment type="caution">
    <text evidence="1">The sequence shown here is derived from an EMBL/GenBank/DDBJ whole genome shotgun (WGS) entry which is preliminary data.</text>
</comment>
<name>M6WU18_LEPBO</name>
<dbReference type="AlphaFoldDB" id="M6WU18"/>
<gene>
    <name evidence="1" type="ORF">LEP1GSC133_2874</name>
</gene>
<protein>
    <submittedName>
        <fullName evidence="1">Uncharacterized protein</fullName>
    </submittedName>
</protein>
<proteinExistence type="predicted"/>